<dbReference type="PROSITE" id="PS51750">
    <property type="entry name" value="BRO_N"/>
    <property type="match status" value="1"/>
</dbReference>
<keyword evidence="4" id="KW-1185">Reference proteome</keyword>
<organism evidence="3 4">
    <name type="scientific">Comamonas brasiliensis</name>
    <dbReference type="NCBI Taxonomy" id="1812482"/>
    <lineage>
        <taxon>Bacteria</taxon>
        <taxon>Pseudomonadati</taxon>
        <taxon>Pseudomonadota</taxon>
        <taxon>Betaproteobacteria</taxon>
        <taxon>Burkholderiales</taxon>
        <taxon>Comamonadaceae</taxon>
        <taxon>Comamonas</taxon>
    </lineage>
</organism>
<reference evidence="3 4" key="1">
    <citation type="submission" date="2020-03" db="EMBL/GenBank/DDBJ databases">
        <title>The role of nitrogen metabolism on polyethylene biodegradation.</title>
        <authorList>
            <person name="Peixoto J."/>
            <person name="Vizzotto C.S."/>
            <person name="Ramos A."/>
            <person name="Alves G."/>
            <person name="Steindorff A."/>
            <person name="Kruger R."/>
        </authorList>
    </citation>
    <scope>NUCLEOTIDE SEQUENCE [LARGE SCALE GENOMIC DNA]</scope>
    <source>
        <strain evidence="3 4">PE63</strain>
    </source>
</reference>
<dbReference type="SMART" id="SM01040">
    <property type="entry name" value="Bro-N"/>
    <property type="match status" value="1"/>
</dbReference>
<dbReference type="InterPro" id="IPR003497">
    <property type="entry name" value="BRO_N_domain"/>
</dbReference>
<dbReference type="Proteomes" id="UP001647436">
    <property type="component" value="Unassembled WGS sequence"/>
</dbReference>
<evidence type="ECO:0000313" key="3">
    <source>
        <dbReference type="EMBL" id="MBS3018727.1"/>
    </source>
</evidence>
<dbReference type="Pfam" id="PF02498">
    <property type="entry name" value="Bro-N"/>
    <property type="match status" value="1"/>
</dbReference>
<dbReference type="RefSeq" id="WP_211456526.1">
    <property type="nucleotide sequence ID" value="NZ_JAANES010000001.1"/>
</dbReference>
<gene>
    <name evidence="3" type="ORF">DJFAAGMI_01459</name>
</gene>
<feature type="domain" description="Bro-N" evidence="2">
    <location>
        <begin position="1"/>
        <end position="121"/>
    </location>
</feature>
<comment type="caution">
    <text evidence="3">The sequence shown here is derived from an EMBL/GenBank/DDBJ whole genome shotgun (WGS) entry which is preliminary data.</text>
</comment>
<accession>A0ABS5LRN1</accession>
<sequence length="252" mass="27641">MADILNARAAALSFHSTTFGIVDHQGQPWLKANEIAQALGYADESAINRIYARRSDEFTEKMTLTVNLTVKGFGNGNSEKEVRIFSLRGAHLLAMFARTTVAKEFRAWVLDLLEQQTDDNAPQRDVHLVEHAHQLAHAATLQVYQAVFDAVMLEGEAPHSTRMLLSFTRGTGGAMNPYVQPIEAGAMVMTLAQLTQAVRTDLIVSDTTLARLAAACTQRMATRAELQALQQAEPNQTAQTAQSGHQGRLQLQ</sequence>
<protein>
    <recommendedName>
        <fullName evidence="2">Bro-N domain-containing protein</fullName>
    </recommendedName>
</protein>
<dbReference type="EMBL" id="JAANES010000001">
    <property type="protein sequence ID" value="MBS3018727.1"/>
    <property type="molecule type" value="Genomic_DNA"/>
</dbReference>
<feature type="region of interest" description="Disordered" evidence="1">
    <location>
        <begin position="231"/>
        <end position="252"/>
    </location>
</feature>
<proteinExistence type="predicted"/>
<evidence type="ECO:0000313" key="4">
    <source>
        <dbReference type="Proteomes" id="UP001647436"/>
    </source>
</evidence>
<evidence type="ECO:0000256" key="1">
    <source>
        <dbReference type="SAM" id="MobiDB-lite"/>
    </source>
</evidence>
<name>A0ABS5LRN1_9BURK</name>
<evidence type="ECO:0000259" key="2">
    <source>
        <dbReference type="PROSITE" id="PS51750"/>
    </source>
</evidence>